<reference evidence="1 2" key="1">
    <citation type="submission" date="2016-11" db="EMBL/GenBank/DDBJ databases">
        <authorList>
            <person name="Jaros S."/>
            <person name="Januszkiewicz K."/>
            <person name="Wedrychowicz H."/>
        </authorList>
    </citation>
    <scope>NUCLEOTIDE SEQUENCE [LARGE SCALE GENOMIC DNA]</scope>
    <source>
        <strain evidence="1 2">DSM 22153</strain>
    </source>
</reference>
<dbReference type="AlphaFoldDB" id="A0A1M7GBP3"/>
<evidence type="ECO:0000313" key="1">
    <source>
        <dbReference type="EMBL" id="SHM13518.1"/>
    </source>
</evidence>
<evidence type="ECO:0000313" key="2">
    <source>
        <dbReference type="Proteomes" id="UP000186002"/>
    </source>
</evidence>
<dbReference type="EMBL" id="FRBW01000002">
    <property type="protein sequence ID" value="SHM13518.1"/>
    <property type="molecule type" value="Genomic_DNA"/>
</dbReference>
<keyword evidence="2" id="KW-1185">Reference proteome</keyword>
<name>A0A1M7GBP3_9HYPH</name>
<organism evidence="1 2">
    <name type="scientific">Roseibium suaedae</name>
    <dbReference type="NCBI Taxonomy" id="735517"/>
    <lineage>
        <taxon>Bacteria</taxon>
        <taxon>Pseudomonadati</taxon>
        <taxon>Pseudomonadota</taxon>
        <taxon>Alphaproteobacteria</taxon>
        <taxon>Hyphomicrobiales</taxon>
        <taxon>Stappiaceae</taxon>
        <taxon>Roseibium</taxon>
    </lineage>
</organism>
<proteinExistence type="predicted"/>
<accession>A0A1M7GBP3</accession>
<gene>
    <name evidence="1" type="ORF">SAMN05444272_1869</name>
</gene>
<evidence type="ECO:0008006" key="3">
    <source>
        <dbReference type="Google" id="ProtNLM"/>
    </source>
</evidence>
<dbReference type="RefSeq" id="WP_073013779.1">
    <property type="nucleotide sequence ID" value="NZ_FRBW01000002.1"/>
</dbReference>
<sequence>MKLVMLGSMCLGLAGALALVGQGFVPELLNTASASDLTRTDCARITVFAPASPKSAEDLCRPYGGLALKNAAPSSEGLVILVRNQPMGGFEANTEIR</sequence>
<protein>
    <recommendedName>
        <fullName evidence="3">Antitermination protein</fullName>
    </recommendedName>
</protein>
<dbReference type="Proteomes" id="UP000186002">
    <property type="component" value="Unassembled WGS sequence"/>
</dbReference>